<dbReference type="PANTHER" id="PTHR30069">
    <property type="entry name" value="TONB-DEPENDENT OUTER MEMBRANE RECEPTOR"/>
    <property type="match status" value="1"/>
</dbReference>
<accession>A0ABP8IPA4</accession>
<evidence type="ECO:0000256" key="4">
    <source>
        <dbReference type="ARBA" id="ARBA00022692"/>
    </source>
</evidence>
<gene>
    <name evidence="12" type="ORF">GCM10023185_35160</name>
</gene>
<evidence type="ECO:0000259" key="11">
    <source>
        <dbReference type="Pfam" id="PF07715"/>
    </source>
</evidence>
<feature type="signal peptide" evidence="9">
    <location>
        <begin position="1"/>
        <end position="31"/>
    </location>
</feature>
<evidence type="ECO:0000256" key="3">
    <source>
        <dbReference type="ARBA" id="ARBA00022452"/>
    </source>
</evidence>
<comment type="caution">
    <text evidence="12">The sequence shown here is derived from an EMBL/GenBank/DDBJ whole genome shotgun (WGS) entry which is preliminary data.</text>
</comment>
<feature type="domain" description="TonB-dependent receptor-like beta-barrel" evidence="10">
    <location>
        <begin position="349"/>
        <end position="763"/>
    </location>
</feature>
<dbReference type="InterPro" id="IPR036942">
    <property type="entry name" value="Beta-barrel_TonB_sf"/>
</dbReference>
<dbReference type="Pfam" id="PF13715">
    <property type="entry name" value="CarbopepD_reg_2"/>
    <property type="match status" value="1"/>
</dbReference>
<evidence type="ECO:0000256" key="7">
    <source>
        <dbReference type="ARBA" id="ARBA00023237"/>
    </source>
</evidence>
<reference evidence="13" key="1">
    <citation type="journal article" date="2019" name="Int. J. Syst. Evol. Microbiol.">
        <title>The Global Catalogue of Microorganisms (GCM) 10K type strain sequencing project: providing services to taxonomists for standard genome sequencing and annotation.</title>
        <authorList>
            <consortium name="The Broad Institute Genomics Platform"/>
            <consortium name="The Broad Institute Genome Sequencing Center for Infectious Disease"/>
            <person name="Wu L."/>
            <person name="Ma J."/>
        </authorList>
    </citation>
    <scope>NUCLEOTIDE SEQUENCE [LARGE SCALE GENOMIC DNA]</scope>
    <source>
        <strain evidence="13">JCM 17923</strain>
    </source>
</reference>
<name>A0ABP8IPA4_9BACT</name>
<keyword evidence="3" id="KW-1134">Transmembrane beta strand</keyword>
<feature type="chain" id="PRO_5045982173" evidence="9">
    <location>
        <begin position="32"/>
        <end position="826"/>
    </location>
</feature>
<dbReference type="PANTHER" id="PTHR30069:SF57">
    <property type="entry name" value="TONB-DEPENDENT RECEPTOR"/>
    <property type="match status" value="1"/>
</dbReference>
<dbReference type="Pfam" id="PF07715">
    <property type="entry name" value="Plug"/>
    <property type="match status" value="1"/>
</dbReference>
<evidence type="ECO:0000256" key="8">
    <source>
        <dbReference type="RuleBase" id="RU003357"/>
    </source>
</evidence>
<keyword evidence="12" id="KW-0675">Receptor</keyword>
<keyword evidence="5 8" id="KW-0798">TonB box</keyword>
<feature type="domain" description="TonB-dependent receptor plug" evidence="11">
    <location>
        <begin position="136"/>
        <end position="243"/>
    </location>
</feature>
<dbReference type="Gene3D" id="2.60.40.1120">
    <property type="entry name" value="Carboxypeptidase-like, regulatory domain"/>
    <property type="match status" value="1"/>
</dbReference>
<dbReference type="SUPFAM" id="SSF49464">
    <property type="entry name" value="Carboxypeptidase regulatory domain-like"/>
    <property type="match status" value="1"/>
</dbReference>
<evidence type="ECO:0000256" key="5">
    <source>
        <dbReference type="ARBA" id="ARBA00023077"/>
    </source>
</evidence>
<keyword evidence="6 8" id="KW-0472">Membrane</keyword>
<keyword evidence="2" id="KW-0813">Transport</keyword>
<dbReference type="InterPro" id="IPR008969">
    <property type="entry name" value="CarboxyPept-like_regulatory"/>
</dbReference>
<dbReference type="InterPro" id="IPR012910">
    <property type="entry name" value="Plug_dom"/>
</dbReference>
<dbReference type="InterPro" id="IPR037066">
    <property type="entry name" value="Plug_dom_sf"/>
</dbReference>
<dbReference type="InterPro" id="IPR039426">
    <property type="entry name" value="TonB-dep_rcpt-like"/>
</dbReference>
<comment type="subcellular location">
    <subcellularLocation>
        <location evidence="1">Cell outer membrane</location>
        <topology evidence="1">Multi-pass membrane protein</topology>
    </subcellularLocation>
</comment>
<evidence type="ECO:0000259" key="10">
    <source>
        <dbReference type="Pfam" id="PF00593"/>
    </source>
</evidence>
<comment type="similarity">
    <text evidence="8">Belongs to the TonB-dependent receptor family.</text>
</comment>
<dbReference type="RefSeq" id="WP_345237422.1">
    <property type="nucleotide sequence ID" value="NZ_BAABGZ010000073.1"/>
</dbReference>
<dbReference type="InterPro" id="IPR000531">
    <property type="entry name" value="Beta-barrel_TonB"/>
</dbReference>
<dbReference type="SUPFAM" id="SSF56935">
    <property type="entry name" value="Porins"/>
    <property type="match status" value="1"/>
</dbReference>
<dbReference type="Gene3D" id="2.170.130.10">
    <property type="entry name" value="TonB-dependent receptor, plug domain"/>
    <property type="match status" value="1"/>
</dbReference>
<protein>
    <submittedName>
        <fullName evidence="12">TonB-dependent receptor</fullName>
    </submittedName>
</protein>
<evidence type="ECO:0000313" key="13">
    <source>
        <dbReference type="Proteomes" id="UP001501153"/>
    </source>
</evidence>
<dbReference type="Proteomes" id="UP001501153">
    <property type="component" value="Unassembled WGS sequence"/>
</dbReference>
<dbReference type="EMBL" id="BAABGZ010000073">
    <property type="protein sequence ID" value="GAA4365117.1"/>
    <property type="molecule type" value="Genomic_DNA"/>
</dbReference>
<evidence type="ECO:0000256" key="1">
    <source>
        <dbReference type="ARBA" id="ARBA00004571"/>
    </source>
</evidence>
<keyword evidence="4" id="KW-0812">Transmembrane</keyword>
<proteinExistence type="inferred from homology"/>
<evidence type="ECO:0000313" key="12">
    <source>
        <dbReference type="EMBL" id="GAA4365117.1"/>
    </source>
</evidence>
<keyword evidence="13" id="KW-1185">Reference proteome</keyword>
<dbReference type="Pfam" id="PF00593">
    <property type="entry name" value="TonB_dep_Rec_b-barrel"/>
    <property type="match status" value="1"/>
</dbReference>
<evidence type="ECO:0000256" key="9">
    <source>
        <dbReference type="SAM" id="SignalP"/>
    </source>
</evidence>
<evidence type="ECO:0000256" key="2">
    <source>
        <dbReference type="ARBA" id="ARBA00022448"/>
    </source>
</evidence>
<organism evidence="12 13">
    <name type="scientific">Hymenobacter saemangeumensis</name>
    <dbReference type="NCBI Taxonomy" id="1084522"/>
    <lineage>
        <taxon>Bacteria</taxon>
        <taxon>Pseudomonadati</taxon>
        <taxon>Bacteroidota</taxon>
        <taxon>Cytophagia</taxon>
        <taxon>Cytophagales</taxon>
        <taxon>Hymenobacteraceae</taxon>
        <taxon>Hymenobacter</taxon>
    </lineage>
</organism>
<sequence length="826" mass="90555">MIPSRPPHLPFFLRSFLLLALLANISFAALAQSTGTITGSVRDRKTQELLPGVTLVLEGTELGTSTDGEGRYKIGNIPTGSYNLRASFVGYDALLRANVVVSSGNANIINLELSPAAQQLGEVQVTANRAIRVATAETPLSVQRLSVEEIKSNPGGNFDISKVVQTLPGVSGGGAGGTAGFRNDIIIRGGAPNENVYYLDGIEVPVINHFQTQGSAGGPAGILNVSFIEDVTLSTSAFEARYDNTLSSVLQFRQREGNPERLQGNLRTSATEVAATLEGPLSRNTTFLASARRSYLQFLFRALDIPIRPNYWDFQFKTTTRLGPKTTLTTLGLGAIDHFELAVPKKSSPEKEYILRATPTIDQWNYTVGLSLRQLLPQGYLNLALSRTQLHNSADQFQDGVAGDESRRNLLTRSGETENKLRVDINQSRGRWQLAYGAVAQLVHYDNRFFNRLRREVRDASGNLLAPAITVDFNTAIDFVRFGAFAQVTRSFLPADRLTLSAGLRTDGNSLTDDGYNLGRTLSPRLSASLSLAPKWNLNASVGRYYKVPTNTVLGYRDNAGQLVNRGSRYIRSDHYVAGLEFLPTAATRFTLEGFYKKYSFYPVSLRTGISLANLGGDFTALGNEPVTSSGEGRTYGAELFFQQKLTKKLFAVASFTAFRSEFSGLSGEYIASAWDSRYLASALLGYKFGRGWELGLKYRVGGGSPYTPFDLRASRASYLATGQGVLDYSRLNTLRYEAFQQFDFRLDKKINFRRLTLDLYVDIQNALLATNPGQPNFTFAREVDNSGFVSTDGQPLRADGSNAIPVVLQNETGNITPTIGFILEF</sequence>
<dbReference type="Gene3D" id="2.40.170.20">
    <property type="entry name" value="TonB-dependent receptor, beta-barrel domain"/>
    <property type="match status" value="1"/>
</dbReference>
<evidence type="ECO:0000256" key="6">
    <source>
        <dbReference type="ARBA" id="ARBA00023136"/>
    </source>
</evidence>
<keyword evidence="9" id="KW-0732">Signal</keyword>
<keyword evidence="7" id="KW-0998">Cell outer membrane</keyword>